<evidence type="ECO:0000313" key="5">
    <source>
        <dbReference type="Proteomes" id="UP000198224"/>
    </source>
</evidence>
<sequence>MIRRTGRLGVAALAGFLLASALVGCAAKGETPQDLAAPVAVTDAPTDTPGDEVTEEPSPSASAVESMGAAPSRSATPTPTKKPTKKPTRTATKPLAVAKPPTETQVPPAPPKPAPSSCKPSYKGTQATRAEVKAALTDAAGRTYWPSSAPDITIPLNLLKATAWQESGWQSNIYACDAGVGLMQVMPATATWMNQRFEKSYEIDAYRDNAYLGATYLAWATKYIGDMYFESDFRLDPALCTSELNSCLLNAVIAAYNYGHGAVAQEGKPLAIPNPSYVRNVRALMSECVCLDY</sequence>
<keyword evidence="2" id="KW-0732">Signal</keyword>
<dbReference type="RefSeq" id="WP_088988525.1">
    <property type="nucleotide sequence ID" value="NZ_LT607409.1"/>
</dbReference>
<dbReference type="PANTHER" id="PTHR37423">
    <property type="entry name" value="SOLUBLE LYTIC MUREIN TRANSGLYCOSYLASE-RELATED"/>
    <property type="match status" value="1"/>
</dbReference>
<feature type="region of interest" description="Disordered" evidence="1">
    <location>
        <begin position="32"/>
        <end position="125"/>
    </location>
</feature>
<dbReference type="SUPFAM" id="SSF53955">
    <property type="entry name" value="Lysozyme-like"/>
    <property type="match status" value="1"/>
</dbReference>
<evidence type="ECO:0000313" key="4">
    <source>
        <dbReference type="EMBL" id="SCF02070.1"/>
    </source>
</evidence>
<feature type="compositionally biased region" description="Low complexity" evidence="1">
    <location>
        <begin position="56"/>
        <end position="81"/>
    </location>
</feature>
<dbReference type="Gene3D" id="1.10.530.10">
    <property type="match status" value="1"/>
</dbReference>
<feature type="domain" description="Transglycosylase SLT" evidence="3">
    <location>
        <begin position="153"/>
        <end position="267"/>
    </location>
</feature>
<dbReference type="Proteomes" id="UP000198224">
    <property type="component" value="Chromosome I"/>
</dbReference>
<dbReference type="PANTHER" id="PTHR37423:SF2">
    <property type="entry name" value="MEMBRANE-BOUND LYTIC MUREIN TRANSGLYCOSYLASE C"/>
    <property type="match status" value="1"/>
</dbReference>
<accession>A0A1C4X0U3</accession>
<dbReference type="InterPro" id="IPR008258">
    <property type="entry name" value="Transglycosylase_SLT_dom_1"/>
</dbReference>
<dbReference type="EMBL" id="LT607409">
    <property type="protein sequence ID" value="SCF02070.1"/>
    <property type="molecule type" value="Genomic_DNA"/>
</dbReference>
<evidence type="ECO:0000256" key="2">
    <source>
        <dbReference type="SAM" id="SignalP"/>
    </source>
</evidence>
<reference evidence="5" key="1">
    <citation type="submission" date="2016-06" db="EMBL/GenBank/DDBJ databases">
        <authorList>
            <person name="Varghese N."/>
            <person name="Submissions Spin"/>
        </authorList>
    </citation>
    <scope>NUCLEOTIDE SEQUENCE [LARGE SCALE GENOMIC DNA]</scope>
    <source>
        <strain evidence="5">DSM 45160</strain>
    </source>
</reference>
<protein>
    <submittedName>
        <fullName evidence="4">Transglycosylase SLT domain-containing protein</fullName>
    </submittedName>
</protein>
<organism evidence="4 5">
    <name type="scientific">Micromonospora chokoriensis</name>
    <dbReference type="NCBI Taxonomy" id="356851"/>
    <lineage>
        <taxon>Bacteria</taxon>
        <taxon>Bacillati</taxon>
        <taxon>Actinomycetota</taxon>
        <taxon>Actinomycetes</taxon>
        <taxon>Micromonosporales</taxon>
        <taxon>Micromonosporaceae</taxon>
        <taxon>Micromonospora</taxon>
    </lineage>
</organism>
<dbReference type="AlphaFoldDB" id="A0A1C4X0U3"/>
<dbReference type="Pfam" id="PF01464">
    <property type="entry name" value="SLT"/>
    <property type="match status" value="1"/>
</dbReference>
<dbReference type="PROSITE" id="PS51257">
    <property type="entry name" value="PROKAR_LIPOPROTEIN"/>
    <property type="match status" value="1"/>
</dbReference>
<proteinExistence type="predicted"/>
<dbReference type="InterPro" id="IPR023346">
    <property type="entry name" value="Lysozyme-like_dom_sf"/>
</dbReference>
<feature type="chain" id="PRO_5039440459" evidence="2">
    <location>
        <begin position="27"/>
        <end position="293"/>
    </location>
</feature>
<feature type="signal peptide" evidence="2">
    <location>
        <begin position="1"/>
        <end position="26"/>
    </location>
</feature>
<name>A0A1C4X0U3_9ACTN</name>
<evidence type="ECO:0000256" key="1">
    <source>
        <dbReference type="SAM" id="MobiDB-lite"/>
    </source>
</evidence>
<dbReference type="CDD" id="cd00254">
    <property type="entry name" value="LT-like"/>
    <property type="match status" value="1"/>
</dbReference>
<keyword evidence="5" id="KW-1185">Reference proteome</keyword>
<evidence type="ECO:0000259" key="3">
    <source>
        <dbReference type="Pfam" id="PF01464"/>
    </source>
</evidence>
<gene>
    <name evidence="4" type="ORF">GA0070612_3100</name>
</gene>